<dbReference type="PANTHER" id="PTHR30032">
    <property type="entry name" value="N-ACETYLMURAMOYL-L-ALANINE AMIDASE-RELATED"/>
    <property type="match status" value="1"/>
</dbReference>
<dbReference type="Proteomes" id="UP001176021">
    <property type="component" value="Unassembled WGS sequence"/>
</dbReference>
<dbReference type="RefSeq" id="WP_302049338.1">
    <property type="nucleotide sequence ID" value="NZ_JAMJEV010000014.1"/>
</dbReference>
<keyword evidence="3" id="KW-1185">Reference proteome</keyword>
<organism evidence="2 3">
    <name type="scientific">Desulfosporosinus nitroreducens</name>
    <dbReference type="NCBI Taxonomy" id="2018668"/>
    <lineage>
        <taxon>Bacteria</taxon>
        <taxon>Bacillati</taxon>
        <taxon>Bacillota</taxon>
        <taxon>Clostridia</taxon>
        <taxon>Eubacteriales</taxon>
        <taxon>Desulfitobacteriaceae</taxon>
        <taxon>Desulfosporosinus</taxon>
    </lineage>
</organism>
<proteinExistence type="predicted"/>
<gene>
    <name evidence="2" type="ORF">M8H41_16260</name>
</gene>
<comment type="caution">
    <text evidence="2">The sequence shown here is derived from an EMBL/GenBank/DDBJ whole genome shotgun (WGS) entry which is preliminary data.</text>
</comment>
<dbReference type="InterPro" id="IPR051922">
    <property type="entry name" value="Bact_Sporulation_Assoc"/>
</dbReference>
<feature type="signal peptide" evidence="1">
    <location>
        <begin position="1"/>
        <end position="27"/>
    </location>
</feature>
<evidence type="ECO:0000313" key="2">
    <source>
        <dbReference type="EMBL" id="MDO0824393.1"/>
    </source>
</evidence>
<dbReference type="PANTHER" id="PTHR30032:SF8">
    <property type="entry name" value="GERMINATION-SPECIFIC N-ACETYLMURAMOYL-L-ALANINE AMIDASE"/>
    <property type="match status" value="1"/>
</dbReference>
<accession>A0ABT8QSQ9</accession>
<dbReference type="InterPro" id="IPR007253">
    <property type="entry name" value="Cell_wall-bd_2"/>
</dbReference>
<dbReference type="Gene3D" id="3.40.50.12090">
    <property type="match status" value="1"/>
</dbReference>
<dbReference type="EMBL" id="JAMJEV010000014">
    <property type="protein sequence ID" value="MDO0824393.1"/>
    <property type="molecule type" value="Genomic_DNA"/>
</dbReference>
<name>A0ABT8QSQ9_9FIRM</name>
<evidence type="ECO:0000313" key="3">
    <source>
        <dbReference type="Proteomes" id="UP001176021"/>
    </source>
</evidence>
<sequence>MKKTNKALASLAIAGMALTSIPFNVFANGTIPTRLSGMTAEQTAVAIADQTGYTGTAILASSTSYGMIDALTAGPLAASLKAPILLTGAGNTLDAATKAELTKLEVKTVYVTSGTAVIKQSVIDELKAMGIEVVALGGFDRAETSVNIAKKMTGVTKVAVANGIQDALSIASIASAANQPILLTDKDALPASVAAYLAANSGITASDIIGGTGIISDAVKAGLPSATRHAGMTAYDTNNQVIQDFAAGIQFDNVYVANGVTGIDALAGAPLAAQTKSAIVLTDGTTVPAVAAFTFGKNPSSVVTALGGTAVVPESVRLGVAAGQVTPDSNKLEIVSVTALDDSNRFIEINFSKAVTGLQAADIVVENADTLDRYGIKNVQMSTDGLKATVELFAASDAGQVLEYLQDYNVTVNANGTILKATFNRANSMKVRVQDINVGDKEIVAYNDKTGEKITLDVPDSLNFDYQAALGELVQVWYNADNQLTNYTIASSIAKNDAIEVTKVNEIKLLSENKKYDISEEDYTNTDDQKFAFYLDGKEANIADQVNKTFNFAKIGFDKSGDIEYVSAYTLKDVLIVESVDGDEVLGVDGSASAGSFDASDATIIKDGKVIALADLKAGDLLFFSDSADNNDGYAEVLNNKVATGEIDTVYADSIEVGGEVYDFDYDSEVVADFDYSQQAVYIDEDGDVTDVDSDAAKDLQAAGEVELYADYAGNLIFISGDAVNADSNEQVAVLTKDILGYSLARDKVEIEALTQDGDELSFDIELKSLDTITVDGIEHDIDNGASKDWTASLIDGNTGINLKDNSNAKADVNIMFDKEADAGSLVKLHLNDEGDLEELEFFSGNVNEIGYSTISASNSLEAGDKYLSGYKLTADTLMFDATVDSVDTDADDIKVSTFGNYSGSEIVNGNFIYNADDEVVAVWYDVTDSSDVTYEEAVVTKVLRNTDNEVVSVTVFAAGEVKTFAVDEVAGFESSSDLAKGDVVILEIDKDNNTLVTGFATSDADITNDGTPEYANRVTVGLTVKSVDVGSKKVTFTNGATYNLAEGGLVLDGKDNSDIKVKSLSDLREKTNVTVVLDAKTGSFAKFFVIE</sequence>
<evidence type="ECO:0000256" key="1">
    <source>
        <dbReference type="SAM" id="SignalP"/>
    </source>
</evidence>
<feature type="chain" id="PRO_5045605519" evidence="1">
    <location>
        <begin position="28"/>
        <end position="1092"/>
    </location>
</feature>
<dbReference type="Pfam" id="PF04122">
    <property type="entry name" value="CW_binding_2"/>
    <property type="match status" value="3"/>
</dbReference>
<protein>
    <submittedName>
        <fullName evidence="2">Cell wall-binding repeat-containing protein</fullName>
    </submittedName>
</protein>
<keyword evidence="1" id="KW-0732">Signal</keyword>
<reference evidence="2" key="1">
    <citation type="submission" date="2022-05" db="EMBL/GenBank/DDBJ databases">
        <title>Expanded diversity of anoxic marine methylotrophy in a Black Sea sulfate reducing microorganism.</title>
        <authorList>
            <person name="Fischer P.Q."/>
            <person name="Stams A.J.M."/>
            <person name="Villanueva L."/>
            <person name="Sousa D.Z."/>
        </authorList>
    </citation>
    <scope>NUCLEOTIDE SEQUENCE</scope>
    <source>
        <strain evidence="2">P130</strain>
    </source>
</reference>